<dbReference type="EMBL" id="JAXCGZ010020800">
    <property type="protein sequence ID" value="KAK7065371.1"/>
    <property type="molecule type" value="Genomic_DNA"/>
</dbReference>
<evidence type="ECO:0000313" key="2">
    <source>
        <dbReference type="Proteomes" id="UP001381693"/>
    </source>
</evidence>
<protein>
    <submittedName>
        <fullName evidence="1">Uncharacterized protein</fullName>
    </submittedName>
</protein>
<reference evidence="1 2" key="1">
    <citation type="submission" date="2023-11" db="EMBL/GenBank/DDBJ databases">
        <title>Halocaridina rubra genome assembly.</title>
        <authorList>
            <person name="Smith C."/>
        </authorList>
    </citation>
    <scope>NUCLEOTIDE SEQUENCE [LARGE SCALE GENOMIC DNA]</scope>
    <source>
        <strain evidence="1">EP-1</strain>
        <tissue evidence="1">Whole</tissue>
    </source>
</reference>
<comment type="caution">
    <text evidence="1">The sequence shown here is derived from an EMBL/GenBank/DDBJ whole genome shotgun (WGS) entry which is preliminary data.</text>
</comment>
<dbReference type="Proteomes" id="UP001381693">
    <property type="component" value="Unassembled WGS sequence"/>
</dbReference>
<organism evidence="1 2">
    <name type="scientific">Halocaridina rubra</name>
    <name type="common">Hawaiian red shrimp</name>
    <dbReference type="NCBI Taxonomy" id="373956"/>
    <lineage>
        <taxon>Eukaryota</taxon>
        <taxon>Metazoa</taxon>
        <taxon>Ecdysozoa</taxon>
        <taxon>Arthropoda</taxon>
        <taxon>Crustacea</taxon>
        <taxon>Multicrustacea</taxon>
        <taxon>Malacostraca</taxon>
        <taxon>Eumalacostraca</taxon>
        <taxon>Eucarida</taxon>
        <taxon>Decapoda</taxon>
        <taxon>Pleocyemata</taxon>
        <taxon>Caridea</taxon>
        <taxon>Atyoidea</taxon>
        <taxon>Atyidae</taxon>
        <taxon>Halocaridina</taxon>
    </lineage>
</organism>
<accession>A0AAN8WFZ7</accession>
<keyword evidence="2" id="KW-1185">Reference proteome</keyword>
<sequence>MASILIGPRNALGSTIHPTKLTVYSLNKGEWWSSPKCSRGEKKGICHTTLSPVTSQGEVKLWNAVLWQFLALVTSLLEVWRVIPSFPLAHSNGSLMTSSRERQNIAPESTNDLDFPLVHLLHTDLGSRGSSLVDGASWEVASMKNAASISLRDVWDGI</sequence>
<evidence type="ECO:0000313" key="1">
    <source>
        <dbReference type="EMBL" id="KAK7065371.1"/>
    </source>
</evidence>
<dbReference type="AlphaFoldDB" id="A0AAN8WFZ7"/>
<name>A0AAN8WFZ7_HALRR</name>
<proteinExistence type="predicted"/>
<gene>
    <name evidence="1" type="ORF">SK128_020744</name>
</gene>